<evidence type="ECO:0000256" key="5">
    <source>
        <dbReference type="ARBA" id="ARBA00022723"/>
    </source>
</evidence>
<proteinExistence type="inferred from homology"/>
<evidence type="ECO:0000313" key="15">
    <source>
        <dbReference type="EMBL" id="SHO79251.1"/>
    </source>
</evidence>
<dbReference type="Gene3D" id="3.40.630.30">
    <property type="match status" value="1"/>
</dbReference>
<dbReference type="Pfam" id="PF01853">
    <property type="entry name" value="MOZ_SAS"/>
    <property type="match status" value="1"/>
</dbReference>
<name>A0A1M8AA03_MALS4</name>
<keyword evidence="7" id="KW-0862">Zinc</keyword>
<keyword evidence="4 15" id="KW-0808">Transferase</keyword>
<comment type="subcellular location">
    <subcellularLocation>
        <location evidence="1">Nucleus</location>
    </subcellularLocation>
</comment>
<evidence type="ECO:0000256" key="3">
    <source>
        <dbReference type="ARBA" id="ARBA00013184"/>
    </source>
</evidence>
<keyword evidence="6" id="KW-0863">Zinc-finger</keyword>
<dbReference type="GO" id="GO:0006355">
    <property type="term" value="P:regulation of DNA-templated transcription"/>
    <property type="evidence" value="ECO:0007669"/>
    <property type="project" value="InterPro"/>
</dbReference>
<dbReference type="InterPro" id="IPR002717">
    <property type="entry name" value="HAT_MYST-type"/>
</dbReference>
<dbReference type="VEuPathDB" id="FungiDB:MSYG_3600"/>
<evidence type="ECO:0000256" key="12">
    <source>
        <dbReference type="ARBA" id="ARBA00023315"/>
    </source>
</evidence>
<dbReference type="GO" id="GO:0008270">
    <property type="term" value="F:zinc ion binding"/>
    <property type="evidence" value="ECO:0007669"/>
    <property type="project" value="UniProtKB-KW"/>
</dbReference>
<dbReference type="Proteomes" id="UP000186303">
    <property type="component" value="Chromosome 6"/>
</dbReference>
<evidence type="ECO:0000259" key="14">
    <source>
        <dbReference type="PROSITE" id="PS51726"/>
    </source>
</evidence>
<evidence type="ECO:0000256" key="1">
    <source>
        <dbReference type="ARBA" id="ARBA00004123"/>
    </source>
</evidence>
<dbReference type="InterPro" id="IPR036388">
    <property type="entry name" value="WH-like_DNA-bd_sf"/>
</dbReference>
<reference evidence="16" key="1">
    <citation type="journal article" date="2017" name="Nucleic Acids Res.">
        <title>Proteogenomics produces comprehensive and highly accurate protein-coding gene annotation in a complete genome assembly of Malassezia sympodialis.</title>
        <authorList>
            <person name="Zhu Y."/>
            <person name="Engstroem P.G."/>
            <person name="Tellgren-Roth C."/>
            <person name="Baudo C.D."/>
            <person name="Kennell J.C."/>
            <person name="Sun S."/>
            <person name="Billmyre R.B."/>
            <person name="Schroeder M.S."/>
            <person name="Andersson A."/>
            <person name="Holm T."/>
            <person name="Sigurgeirsson B."/>
            <person name="Wu G."/>
            <person name="Sankaranarayanan S.R."/>
            <person name="Siddharthan R."/>
            <person name="Sanyal K."/>
            <person name="Lundeberg J."/>
            <person name="Nystedt B."/>
            <person name="Boekhout T."/>
            <person name="Dawson T.L. Jr."/>
            <person name="Heitman J."/>
            <person name="Scheynius A."/>
            <person name="Lehtioe J."/>
        </authorList>
    </citation>
    <scope>NUCLEOTIDE SEQUENCE [LARGE SCALE GENOMIC DNA]</scope>
    <source>
        <strain evidence="16">ATCC 42132</strain>
    </source>
</reference>
<feature type="active site" description="Proton donor/acceptor" evidence="13">
    <location>
        <position position="180"/>
    </location>
</feature>
<keyword evidence="10" id="KW-0804">Transcription</keyword>
<evidence type="ECO:0000256" key="10">
    <source>
        <dbReference type="ARBA" id="ARBA00023163"/>
    </source>
</evidence>
<gene>
    <name evidence="15" type="ORF">MSYG_3600</name>
</gene>
<dbReference type="OMA" id="HILWEVD"/>
<dbReference type="STRING" id="1230383.A0A1M8AA03"/>
<accession>A0A1M8AA03</accession>
<dbReference type="PANTHER" id="PTHR10615:SF219">
    <property type="entry name" value="HISTONE ACETYLTRANSFERASE KAT5"/>
    <property type="match status" value="1"/>
</dbReference>
<dbReference type="InterPro" id="IPR016181">
    <property type="entry name" value="Acyl_CoA_acyltransferase"/>
</dbReference>
<evidence type="ECO:0000256" key="9">
    <source>
        <dbReference type="ARBA" id="ARBA00023015"/>
    </source>
</evidence>
<dbReference type="AlphaFoldDB" id="A0A1M8AA03"/>
<keyword evidence="5" id="KW-0479">Metal-binding</keyword>
<keyword evidence="11" id="KW-0539">Nucleus</keyword>
<evidence type="ECO:0000256" key="7">
    <source>
        <dbReference type="ARBA" id="ARBA00022833"/>
    </source>
</evidence>
<dbReference type="OrthoDB" id="787137at2759"/>
<dbReference type="InterPro" id="IPR050603">
    <property type="entry name" value="MYST_HAT"/>
</dbReference>
<evidence type="ECO:0000313" key="16">
    <source>
        <dbReference type="Proteomes" id="UP000186303"/>
    </source>
</evidence>
<dbReference type="EMBL" id="LT671826">
    <property type="protein sequence ID" value="SHO79251.1"/>
    <property type="molecule type" value="Genomic_DNA"/>
</dbReference>
<dbReference type="GO" id="GO:0005634">
    <property type="term" value="C:nucleus"/>
    <property type="evidence" value="ECO:0007669"/>
    <property type="project" value="UniProtKB-SubCell"/>
</dbReference>
<keyword evidence="12" id="KW-0012">Acyltransferase</keyword>
<protein>
    <recommendedName>
        <fullName evidence="3">histone acetyltransferase</fullName>
        <ecNumber evidence="3">2.3.1.48</ecNumber>
    </recommendedName>
</protein>
<dbReference type="Gene3D" id="1.10.10.10">
    <property type="entry name" value="Winged helix-like DNA-binding domain superfamily/Winged helix DNA-binding domain"/>
    <property type="match status" value="1"/>
</dbReference>
<evidence type="ECO:0000256" key="4">
    <source>
        <dbReference type="ARBA" id="ARBA00022679"/>
    </source>
</evidence>
<evidence type="ECO:0000256" key="13">
    <source>
        <dbReference type="PIRSR" id="PIRSR602717-51"/>
    </source>
</evidence>
<evidence type="ECO:0000256" key="2">
    <source>
        <dbReference type="ARBA" id="ARBA00010107"/>
    </source>
</evidence>
<keyword evidence="16" id="KW-1185">Reference proteome</keyword>
<evidence type="ECO:0000256" key="6">
    <source>
        <dbReference type="ARBA" id="ARBA00022771"/>
    </source>
</evidence>
<feature type="domain" description="MYST-type HAT" evidence="14">
    <location>
        <begin position="7"/>
        <end position="316"/>
    </location>
</feature>
<organism evidence="15 16">
    <name type="scientific">Malassezia sympodialis (strain ATCC 42132)</name>
    <name type="common">Atopic eczema-associated yeast</name>
    <dbReference type="NCBI Taxonomy" id="1230383"/>
    <lineage>
        <taxon>Eukaryota</taxon>
        <taxon>Fungi</taxon>
        <taxon>Dikarya</taxon>
        <taxon>Basidiomycota</taxon>
        <taxon>Ustilaginomycotina</taxon>
        <taxon>Malasseziomycetes</taxon>
        <taxon>Malasseziales</taxon>
        <taxon>Malasseziaceae</taxon>
        <taxon>Malassezia</taxon>
    </lineage>
</organism>
<dbReference type="PANTHER" id="PTHR10615">
    <property type="entry name" value="HISTONE ACETYLTRANSFERASE"/>
    <property type="match status" value="1"/>
</dbReference>
<dbReference type="EC" id="2.3.1.48" evidence="3"/>
<dbReference type="GO" id="GO:0046972">
    <property type="term" value="F:histone H4K16 acetyltransferase activity"/>
    <property type="evidence" value="ECO:0007669"/>
    <property type="project" value="TreeGrafter"/>
</dbReference>
<dbReference type="PROSITE" id="PS51726">
    <property type="entry name" value="MYST_HAT"/>
    <property type="match status" value="1"/>
</dbReference>
<dbReference type="Gene3D" id="3.30.60.60">
    <property type="entry name" value="N-acetyl transferase-like"/>
    <property type="match status" value="1"/>
</dbReference>
<keyword evidence="9" id="KW-0805">Transcription regulation</keyword>
<dbReference type="Pfam" id="PF17772">
    <property type="entry name" value="zf-MYST"/>
    <property type="match status" value="1"/>
</dbReference>
<dbReference type="GO" id="GO:0035267">
    <property type="term" value="C:NuA4 histone acetyltransferase complex"/>
    <property type="evidence" value="ECO:0007669"/>
    <property type="project" value="TreeGrafter"/>
</dbReference>
<dbReference type="SUPFAM" id="SSF55729">
    <property type="entry name" value="Acyl-CoA N-acyltransferases (Nat)"/>
    <property type="match status" value="1"/>
</dbReference>
<comment type="similarity">
    <text evidence="2">Belongs to the MYST (SAS/MOZ) family.</text>
</comment>
<dbReference type="InterPro" id="IPR040706">
    <property type="entry name" value="Zf-MYST"/>
</dbReference>
<evidence type="ECO:0000256" key="11">
    <source>
        <dbReference type="ARBA" id="ARBA00023242"/>
    </source>
</evidence>
<evidence type="ECO:0000256" key="8">
    <source>
        <dbReference type="ARBA" id="ARBA00022990"/>
    </source>
</evidence>
<sequence>MAYDEPGVGRALERVLFDDYAIRPWYASPYPIDATTLWVCAGCFKYMRSAATYHAHRKACTYTHPPGRRVYQRGAHILWEVDGAEAKLYVQNVCLFGKLFIDHKTVFFDVAPFFVYVLTDATSQFDHALGFFSKEKVSYDDFNLACIVVFPPYQRKGYGTLLMEYSYYLSRSAAVAGTPERPLSELGLKGYMAFWSAQLVRTLQAAWEPGGDAIRAVLAGDAAATRSSTDSSPVRRRTAARGWAGEVRIERPAASGATVPLPPRTTLARLAAAAGLRPDDATLALAQAGLLMADDGVLHISREAVHAAAARLRVRPPILDEAYCR</sequence>
<keyword evidence="8" id="KW-0007">Acetylation</keyword>